<dbReference type="Proteomes" id="UP000709959">
    <property type="component" value="Unassembled WGS sequence"/>
</dbReference>
<dbReference type="SUPFAM" id="SSF47729">
    <property type="entry name" value="IHF-like DNA-binding proteins"/>
    <property type="match status" value="1"/>
</dbReference>
<dbReference type="GO" id="GO:0030261">
    <property type="term" value="P:chromosome condensation"/>
    <property type="evidence" value="ECO:0007669"/>
    <property type="project" value="UniProtKB-KW"/>
</dbReference>
<evidence type="ECO:0000256" key="3">
    <source>
        <dbReference type="ARBA" id="ARBA00023125"/>
    </source>
</evidence>
<protein>
    <submittedName>
        <fullName evidence="5">Integration host factor subunit beta</fullName>
    </submittedName>
</protein>
<reference evidence="5 6" key="1">
    <citation type="submission" date="2020-10" db="EMBL/GenBank/DDBJ databases">
        <title>Connecting structure to function with the recovery of over 1000 high-quality activated sludge metagenome-assembled genomes encoding full-length rRNA genes using long-read sequencing.</title>
        <authorList>
            <person name="Singleton C.M."/>
            <person name="Petriglieri F."/>
            <person name="Kristensen J.M."/>
            <person name="Kirkegaard R.H."/>
            <person name="Michaelsen T.Y."/>
            <person name="Andersen M.H."/>
            <person name="Karst S.M."/>
            <person name="Dueholm M.S."/>
            <person name="Nielsen P.H."/>
            <person name="Albertsen M."/>
        </authorList>
    </citation>
    <scope>NUCLEOTIDE SEQUENCE [LARGE SCALE GENOMIC DNA]</scope>
    <source>
        <strain evidence="5">OdNE_18-Q3-R46-58_MAXAC.008</strain>
    </source>
</reference>
<accession>A0A936F3V5</accession>
<keyword evidence="2" id="KW-0226">DNA condensation</keyword>
<dbReference type="EMBL" id="JADKCH010000022">
    <property type="protein sequence ID" value="MBK8573583.1"/>
    <property type="molecule type" value="Genomic_DNA"/>
</dbReference>
<organism evidence="5 6">
    <name type="scientific">Candidatus Geothrix odensensis</name>
    <dbReference type="NCBI Taxonomy" id="2954440"/>
    <lineage>
        <taxon>Bacteria</taxon>
        <taxon>Pseudomonadati</taxon>
        <taxon>Acidobacteriota</taxon>
        <taxon>Holophagae</taxon>
        <taxon>Holophagales</taxon>
        <taxon>Holophagaceae</taxon>
        <taxon>Geothrix</taxon>
    </lineage>
</organism>
<dbReference type="PANTHER" id="PTHR33175:SF3">
    <property type="entry name" value="DNA-BINDING PROTEIN HU-BETA"/>
    <property type="match status" value="1"/>
</dbReference>
<dbReference type="SMART" id="SM00411">
    <property type="entry name" value="BHL"/>
    <property type="match status" value="1"/>
</dbReference>
<gene>
    <name evidence="5" type="ORF">IPN91_13350</name>
</gene>
<dbReference type="GO" id="GO:0003677">
    <property type="term" value="F:DNA binding"/>
    <property type="evidence" value="ECO:0007669"/>
    <property type="project" value="UniProtKB-KW"/>
</dbReference>
<evidence type="ECO:0000313" key="5">
    <source>
        <dbReference type="EMBL" id="MBK8573583.1"/>
    </source>
</evidence>
<dbReference type="PRINTS" id="PR01727">
    <property type="entry name" value="DNABINDINGHU"/>
</dbReference>
<dbReference type="Pfam" id="PF00216">
    <property type="entry name" value="Bac_DNA_binding"/>
    <property type="match status" value="1"/>
</dbReference>
<evidence type="ECO:0000256" key="2">
    <source>
        <dbReference type="ARBA" id="ARBA00023067"/>
    </source>
</evidence>
<evidence type="ECO:0000313" key="6">
    <source>
        <dbReference type="Proteomes" id="UP000709959"/>
    </source>
</evidence>
<dbReference type="AlphaFoldDB" id="A0A936F3V5"/>
<dbReference type="Gene3D" id="4.10.520.10">
    <property type="entry name" value="IHF-like DNA-binding proteins"/>
    <property type="match status" value="1"/>
</dbReference>
<keyword evidence="3" id="KW-0238">DNA-binding</keyword>
<comment type="similarity">
    <text evidence="1 4">Belongs to the bacterial histone-like protein family.</text>
</comment>
<dbReference type="InterPro" id="IPR000119">
    <property type="entry name" value="Hist_DNA-bd"/>
</dbReference>
<dbReference type="GO" id="GO:0030527">
    <property type="term" value="F:structural constituent of chromatin"/>
    <property type="evidence" value="ECO:0007669"/>
    <property type="project" value="InterPro"/>
</dbReference>
<comment type="caution">
    <text evidence="5">The sequence shown here is derived from an EMBL/GenBank/DDBJ whole genome shotgun (WGS) entry which is preliminary data.</text>
</comment>
<evidence type="ECO:0000256" key="4">
    <source>
        <dbReference type="RuleBase" id="RU003939"/>
    </source>
</evidence>
<sequence>MIKIDIANSLMKVHPCSRATALQVVDLLTERLKDALLNGHRIEIRGFGVFEPRPRKRGMGRNIKTGASVQIPKGKSIRFKPGKDLREIEVG</sequence>
<dbReference type="PANTHER" id="PTHR33175">
    <property type="entry name" value="DNA-BINDING PROTEIN HU"/>
    <property type="match status" value="1"/>
</dbReference>
<proteinExistence type="inferred from homology"/>
<name>A0A936F3V5_9BACT</name>
<dbReference type="GO" id="GO:0005829">
    <property type="term" value="C:cytosol"/>
    <property type="evidence" value="ECO:0007669"/>
    <property type="project" value="TreeGrafter"/>
</dbReference>
<dbReference type="CDD" id="cd13836">
    <property type="entry name" value="IHF_B"/>
    <property type="match status" value="1"/>
</dbReference>
<evidence type="ECO:0000256" key="1">
    <source>
        <dbReference type="ARBA" id="ARBA00010529"/>
    </source>
</evidence>
<dbReference type="InterPro" id="IPR010992">
    <property type="entry name" value="IHF-like_DNA-bd_dom_sf"/>
</dbReference>